<evidence type="ECO:0000313" key="4">
    <source>
        <dbReference type="Proteomes" id="UP000886653"/>
    </source>
</evidence>
<protein>
    <submittedName>
        <fullName evidence="3">Uncharacterized protein</fullName>
    </submittedName>
</protein>
<accession>A0A9P6NKF3</accession>
<feature type="region of interest" description="Disordered" evidence="1">
    <location>
        <begin position="203"/>
        <end position="250"/>
    </location>
</feature>
<keyword evidence="2" id="KW-0732">Signal</keyword>
<feature type="signal peptide" evidence="2">
    <location>
        <begin position="1"/>
        <end position="23"/>
    </location>
</feature>
<feature type="chain" id="PRO_5040347417" evidence="2">
    <location>
        <begin position="24"/>
        <end position="250"/>
    </location>
</feature>
<evidence type="ECO:0000256" key="1">
    <source>
        <dbReference type="SAM" id="MobiDB-lite"/>
    </source>
</evidence>
<reference evidence="3" key="1">
    <citation type="submission" date="2013-11" db="EMBL/GenBank/DDBJ databases">
        <title>Genome sequence of the fusiform rust pathogen reveals effectors for host alternation and coevolution with pine.</title>
        <authorList>
            <consortium name="DOE Joint Genome Institute"/>
            <person name="Smith K."/>
            <person name="Pendleton A."/>
            <person name="Kubisiak T."/>
            <person name="Anderson C."/>
            <person name="Salamov A."/>
            <person name="Aerts A."/>
            <person name="Riley R."/>
            <person name="Clum A."/>
            <person name="Lindquist E."/>
            <person name="Ence D."/>
            <person name="Campbell M."/>
            <person name="Kronenberg Z."/>
            <person name="Feau N."/>
            <person name="Dhillon B."/>
            <person name="Hamelin R."/>
            <person name="Burleigh J."/>
            <person name="Smith J."/>
            <person name="Yandell M."/>
            <person name="Nelson C."/>
            <person name="Grigoriev I."/>
            <person name="Davis J."/>
        </authorList>
    </citation>
    <scope>NUCLEOTIDE SEQUENCE</scope>
    <source>
        <strain evidence="3">G11</strain>
    </source>
</reference>
<organism evidence="3 4">
    <name type="scientific">Cronartium quercuum f. sp. fusiforme G11</name>
    <dbReference type="NCBI Taxonomy" id="708437"/>
    <lineage>
        <taxon>Eukaryota</taxon>
        <taxon>Fungi</taxon>
        <taxon>Dikarya</taxon>
        <taxon>Basidiomycota</taxon>
        <taxon>Pucciniomycotina</taxon>
        <taxon>Pucciniomycetes</taxon>
        <taxon>Pucciniales</taxon>
        <taxon>Coleosporiaceae</taxon>
        <taxon>Cronartium</taxon>
    </lineage>
</organism>
<keyword evidence="4" id="KW-1185">Reference proteome</keyword>
<evidence type="ECO:0000313" key="3">
    <source>
        <dbReference type="EMBL" id="KAG0145668.1"/>
    </source>
</evidence>
<evidence type="ECO:0000256" key="2">
    <source>
        <dbReference type="SAM" id="SignalP"/>
    </source>
</evidence>
<dbReference type="EMBL" id="MU167272">
    <property type="protein sequence ID" value="KAG0145668.1"/>
    <property type="molecule type" value="Genomic_DNA"/>
</dbReference>
<dbReference type="Proteomes" id="UP000886653">
    <property type="component" value="Unassembled WGS sequence"/>
</dbReference>
<sequence>MKYNVCSQIAISLAVTVIPSVLGGSLPSAATSGVGSQGEATPIDYKARPFVVTEEYPFGNLGVHVQHRSMHNTTALVKPKLLDISPAKCEAQCYPGSFQPPKANHCDTIITSLLANSTGSLQASPNTWVYMYFKTCVVVFQNPDLDSCKLEYNWSILGANAKSLKHNCLDTPALRSTGGACIFGSYLSYDFPNVEVSLQRFDDFSENNKGPGSPSDPGNTDENSNENGSSNSTTNATDDENSTQSGFSGP</sequence>
<proteinExistence type="predicted"/>
<comment type="caution">
    <text evidence="3">The sequence shown here is derived from an EMBL/GenBank/DDBJ whole genome shotgun (WGS) entry which is preliminary data.</text>
</comment>
<gene>
    <name evidence="3" type="ORF">CROQUDRAFT_671584</name>
</gene>
<name>A0A9P6NKF3_9BASI</name>
<feature type="compositionally biased region" description="Low complexity" evidence="1">
    <location>
        <begin position="220"/>
        <end position="236"/>
    </location>
</feature>
<dbReference type="OrthoDB" id="2506843at2759"/>
<dbReference type="AlphaFoldDB" id="A0A9P6NKF3"/>